<evidence type="ECO:0000313" key="2">
    <source>
        <dbReference type="Proteomes" id="UP000004834"/>
    </source>
</evidence>
<protein>
    <submittedName>
        <fullName evidence="1">Uncharacterized protein</fullName>
    </submittedName>
</protein>
<dbReference type="Pfam" id="PF19383">
    <property type="entry name" value="DUF5958"/>
    <property type="match status" value="1"/>
</dbReference>
<dbReference type="AlphaFoldDB" id="A0AAV3F755"/>
<proteinExistence type="predicted"/>
<dbReference type="Proteomes" id="UP000004834">
    <property type="component" value="Unassembled WGS sequence"/>
</dbReference>
<gene>
    <name evidence="1" type="ORF">HMPREF9715_00512</name>
</gene>
<sequence>MNKEKEVIVNRYGQSIIGIEVVTELFNKEDSKRLFLESLVFLIQQSKPLITDVDAVIKNSGLKETCTPCVMLRKDVKEYSLRNIINLPDYELVNVFILFLELFKVAYQRRFLLERNNPNKWWYWDLNSKENVDKIFSEHDDTVVKETID</sequence>
<organism evidence="1 2">
    <name type="scientific">Myroides odoratimimus CIP 101113</name>
    <dbReference type="NCBI Taxonomy" id="883154"/>
    <lineage>
        <taxon>Bacteria</taxon>
        <taxon>Pseudomonadati</taxon>
        <taxon>Bacteroidota</taxon>
        <taxon>Flavobacteriia</taxon>
        <taxon>Flavobacteriales</taxon>
        <taxon>Flavobacteriaceae</taxon>
        <taxon>Myroides</taxon>
    </lineage>
</organism>
<name>A0AAV3F755_9FLAO</name>
<accession>A0AAV3F755</accession>
<reference evidence="1 2" key="1">
    <citation type="submission" date="2011-11" db="EMBL/GenBank/DDBJ databases">
        <title>The Genome Sequence of Myroides odoratimimus CIP 101113.</title>
        <authorList>
            <person name="Earl A."/>
            <person name="Ward D."/>
            <person name="Feldgarden M."/>
            <person name="Gevers D."/>
            <person name="Huys G."/>
            <person name="Young S.K."/>
            <person name="Zeng Q."/>
            <person name="Gargeya S."/>
            <person name="Fitzgerald M."/>
            <person name="Haas B."/>
            <person name="Abouelleil A."/>
            <person name="Alvarado L."/>
            <person name="Arachchi H.M."/>
            <person name="Berlin A."/>
            <person name="Brown A."/>
            <person name="Chapman S.B."/>
            <person name="Chen Z."/>
            <person name="Dunbar C."/>
            <person name="Freedman E."/>
            <person name="Gearin G."/>
            <person name="Goldberg J."/>
            <person name="Griggs A."/>
            <person name="Gujja S."/>
            <person name="Heiman D."/>
            <person name="Howarth C."/>
            <person name="Larson L."/>
            <person name="Lui A."/>
            <person name="MacDonald P.J.P."/>
            <person name="Montmayeur A."/>
            <person name="Murphy C."/>
            <person name="Neiman D."/>
            <person name="Pearson M."/>
            <person name="Priest M."/>
            <person name="Roberts A."/>
            <person name="Saif S."/>
            <person name="Shea T."/>
            <person name="Shenoy N."/>
            <person name="Sisk P."/>
            <person name="Stolte C."/>
            <person name="Sykes S."/>
            <person name="Wortman J."/>
            <person name="Nusbaum C."/>
            <person name="Birren B."/>
        </authorList>
    </citation>
    <scope>NUCLEOTIDE SEQUENCE [LARGE SCALE GENOMIC DNA]</scope>
    <source>
        <strain evidence="1 2">CIP 101113</strain>
    </source>
</reference>
<dbReference type="RefSeq" id="WP_006262712.1">
    <property type="nucleotide sequence ID" value="NZ_JH590837.1"/>
</dbReference>
<dbReference type="EMBL" id="AGEE01000005">
    <property type="protein sequence ID" value="EHO14627.1"/>
    <property type="molecule type" value="Genomic_DNA"/>
</dbReference>
<comment type="caution">
    <text evidence="1">The sequence shown here is derived from an EMBL/GenBank/DDBJ whole genome shotgun (WGS) entry which is preliminary data.</text>
</comment>
<evidence type="ECO:0000313" key="1">
    <source>
        <dbReference type="EMBL" id="EHO14627.1"/>
    </source>
</evidence>
<dbReference type="InterPro" id="IPR046002">
    <property type="entry name" value="DUF5958"/>
</dbReference>